<reference evidence="1 2" key="1">
    <citation type="submission" date="2018-01" db="EMBL/GenBank/DDBJ databases">
        <title>Whole genome sequencing of Histamine producing bacteria.</title>
        <authorList>
            <person name="Butler K."/>
        </authorList>
    </citation>
    <scope>NUCLEOTIDE SEQUENCE [LARGE SCALE GENOMIC DNA]</scope>
    <source>
        <strain evidence="1 2">A6-1</strain>
    </source>
</reference>
<dbReference type="Proteomes" id="UP000240989">
    <property type="component" value="Unassembled WGS sequence"/>
</dbReference>
<protein>
    <submittedName>
        <fullName evidence="1">Uncharacterized protein</fullName>
    </submittedName>
</protein>
<dbReference type="EMBL" id="PYOU01000027">
    <property type="protein sequence ID" value="PSX03918.1"/>
    <property type="molecule type" value="Genomic_DNA"/>
</dbReference>
<keyword evidence="2" id="KW-1185">Reference proteome</keyword>
<sequence length="244" mass="27819">MMTLITESTFLENGLIQVRWSKGLKSRGILHVNTQLSNSDNNTDSAIIGELGAIRYLLFTKDIFNREIVDGEGICLKVSRGAIKKLTHAKSSKRSLFSYAAFLRIRLAKAQIIVDKSTDFLPHIGDHQPELITVTEDEFKQMHEKVSTPAMGDFYVTRHAVEQYLARIKTGTPERPLKSLLKRLNHPSLKKMPIPDYVITHKQKKYGDANIEVWGHDSSEFMFLIVIEEGKRTLVSSFERRIGY</sequence>
<proteinExistence type="predicted"/>
<name>A0ABX5GYZ4_PHOAN</name>
<dbReference type="RefSeq" id="WP_045152846.1">
    <property type="nucleotide sequence ID" value="NZ_JZSW01000007.1"/>
</dbReference>
<evidence type="ECO:0000313" key="2">
    <source>
        <dbReference type="Proteomes" id="UP000240989"/>
    </source>
</evidence>
<organism evidence="1 2">
    <name type="scientific">Photobacterium angustum</name>
    <dbReference type="NCBI Taxonomy" id="661"/>
    <lineage>
        <taxon>Bacteria</taxon>
        <taxon>Pseudomonadati</taxon>
        <taxon>Pseudomonadota</taxon>
        <taxon>Gammaproteobacteria</taxon>
        <taxon>Vibrionales</taxon>
        <taxon>Vibrionaceae</taxon>
        <taxon>Photobacterium</taxon>
    </lineage>
</organism>
<evidence type="ECO:0000313" key="1">
    <source>
        <dbReference type="EMBL" id="PSX03918.1"/>
    </source>
</evidence>
<gene>
    <name evidence="1" type="ORF">C0W27_20700</name>
</gene>
<accession>A0ABX5GYZ4</accession>
<comment type="caution">
    <text evidence="1">The sequence shown here is derived from an EMBL/GenBank/DDBJ whole genome shotgun (WGS) entry which is preliminary data.</text>
</comment>